<name>A0A2U9T7U3_9GAMM</name>
<dbReference type="InterPro" id="IPR011800">
    <property type="entry name" value="PAPS_reductase_CysH"/>
</dbReference>
<dbReference type="HAMAP" id="MF_00063">
    <property type="entry name" value="CysH"/>
    <property type="match status" value="1"/>
</dbReference>
<comment type="catalytic activity">
    <reaction evidence="3">
        <text>[thioredoxin]-disulfide + sulfite + adenosine 3',5'-bisphosphate + 2 H(+) = [thioredoxin]-dithiol + 3'-phosphoadenylyl sulfate</text>
        <dbReference type="Rhea" id="RHEA:11724"/>
        <dbReference type="Rhea" id="RHEA-COMP:10698"/>
        <dbReference type="Rhea" id="RHEA-COMP:10700"/>
        <dbReference type="ChEBI" id="CHEBI:15378"/>
        <dbReference type="ChEBI" id="CHEBI:17359"/>
        <dbReference type="ChEBI" id="CHEBI:29950"/>
        <dbReference type="ChEBI" id="CHEBI:50058"/>
        <dbReference type="ChEBI" id="CHEBI:58339"/>
        <dbReference type="ChEBI" id="CHEBI:58343"/>
        <dbReference type="EC" id="1.8.4.8"/>
    </reaction>
</comment>
<keyword evidence="2 3" id="KW-0560">Oxidoreductase</keyword>
<accession>A0A2U9T7U3</accession>
<comment type="pathway">
    <text evidence="3">Sulfur metabolism; hydrogen sulfide biosynthesis; sulfite from sulfate: step 3/3.</text>
</comment>
<dbReference type="AlphaFoldDB" id="A0A2U9T7U3"/>
<dbReference type="InterPro" id="IPR014729">
    <property type="entry name" value="Rossmann-like_a/b/a_fold"/>
</dbReference>
<protein>
    <recommendedName>
        <fullName evidence="3">Phosphoadenosine 5'-phosphosulfate reductase</fullName>
        <shortName evidence="3">PAPS reductase</shortName>
        <ecNumber evidence="3">1.8.4.8</ecNumber>
    </recommendedName>
    <alternativeName>
        <fullName evidence="3">3'-phosphoadenylylsulfate reductase</fullName>
    </alternativeName>
    <alternativeName>
        <fullName evidence="3">PAPS reductase, thioredoxin dependent</fullName>
    </alternativeName>
    <alternativeName>
        <fullName evidence="3">PAPS sulfotransferase</fullName>
    </alternativeName>
    <alternativeName>
        <fullName evidence="3">PAdoPS reductase</fullName>
    </alternativeName>
</protein>
<dbReference type="InterPro" id="IPR002500">
    <property type="entry name" value="PAPS_reduct_dom"/>
</dbReference>
<dbReference type="Proteomes" id="UP000249447">
    <property type="component" value="Chromosome"/>
</dbReference>
<organism evidence="6 7">
    <name type="scientific">Marilutibacter maris</name>
    <dbReference type="NCBI Taxonomy" id="1605891"/>
    <lineage>
        <taxon>Bacteria</taxon>
        <taxon>Pseudomonadati</taxon>
        <taxon>Pseudomonadota</taxon>
        <taxon>Gammaproteobacteria</taxon>
        <taxon>Lysobacterales</taxon>
        <taxon>Lysobacteraceae</taxon>
        <taxon>Marilutibacter</taxon>
    </lineage>
</organism>
<dbReference type="NCBIfam" id="TIGR02057">
    <property type="entry name" value="PAPS_reductase"/>
    <property type="match status" value="1"/>
</dbReference>
<dbReference type="GO" id="GO:0070814">
    <property type="term" value="P:hydrogen sulfide biosynthetic process"/>
    <property type="evidence" value="ECO:0007669"/>
    <property type="project" value="UniProtKB-UniRule"/>
</dbReference>
<dbReference type="InterPro" id="IPR004511">
    <property type="entry name" value="PAPS/APS_Rdtase"/>
</dbReference>
<evidence type="ECO:0000313" key="6">
    <source>
        <dbReference type="EMBL" id="AWV06578.1"/>
    </source>
</evidence>
<dbReference type="NCBIfam" id="TIGR00434">
    <property type="entry name" value="cysH"/>
    <property type="match status" value="1"/>
</dbReference>
<feature type="region of interest" description="Disordered" evidence="4">
    <location>
        <begin position="1"/>
        <end position="26"/>
    </location>
</feature>
<comment type="similarity">
    <text evidence="1 3">Belongs to the PAPS reductase family. CysH subfamily.</text>
</comment>
<comment type="subcellular location">
    <subcellularLocation>
        <location evidence="3">Cytoplasm</location>
    </subcellularLocation>
</comment>
<dbReference type="RefSeq" id="WP_111265737.1">
    <property type="nucleotide sequence ID" value="NZ_CP029843.1"/>
</dbReference>
<dbReference type="GO" id="GO:0004604">
    <property type="term" value="F:phosphoadenylyl-sulfate reductase (thioredoxin) activity"/>
    <property type="evidence" value="ECO:0007669"/>
    <property type="project" value="UniProtKB-UniRule"/>
</dbReference>
<dbReference type="Pfam" id="PF01507">
    <property type="entry name" value="PAPS_reduct"/>
    <property type="match status" value="1"/>
</dbReference>
<dbReference type="EC" id="1.8.4.8" evidence="3"/>
<reference evidence="6 7" key="1">
    <citation type="submission" date="2018-05" db="EMBL/GenBank/DDBJ databases">
        <title>The complete genome of Lysobacter maris HZ9B, a marine bacterium antagonistic against terrestrial plant pathogens.</title>
        <authorList>
            <person name="Zhang X.-Q."/>
        </authorList>
    </citation>
    <scope>NUCLEOTIDE SEQUENCE [LARGE SCALE GENOMIC DNA]</scope>
    <source>
        <strain evidence="6 7">HZ9B</strain>
    </source>
</reference>
<comment type="caution">
    <text evidence="3">Lacks conserved residue(s) required for the propagation of feature annotation.</text>
</comment>
<keyword evidence="7" id="KW-1185">Reference proteome</keyword>
<evidence type="ECO:0000313" key="7">
    <source>
        <dbReference type="Proteomes" id="UP000249447"/>
    </source>
</evidence>
<gene>
    <name evidence="3" type="primary">cysH</name>
    <name evidence="6" type="ORF">C9I47_0857</name>
</gene>
<evidence type="ECO:0000256" key="1">
    <source>
        <dbReference type="ARBA" id="ARBA00009732"/>
    </source>
</evidence>
<dbReference type="PANTHER" id="PTHR46509:SF1">
    <property type="entry name" value="PHOSPHOADENOSINE PHOSPHOSULFATE REDUCTASE"/>
    <property type="match status" value="1"/>
</dbReference>
<dbReference type="PANTHER" id="PTHR46509">
    <property type="entry name" value="PHOSPHOADENOSINE PHOSPHOSULFATE REDUCTASE"/>
    <property type="match status" value="1"/>
</dbReference>
<proteinExistence type="inferred from homology"/>
<dbReference type="NCBIfam" id="NF002537">
    <property type="entry name" value="PRK02090.1"/>
    <property type="match status" value="1"/>
</dbReference>
<dbReference type="UniPathway" id="UPA00140">
    <property type="reaction ID" value="UER00206"/>
</dbReference>
<dbReference type="EMBL" id="CP029843">
    <property type="protein sequence ID" value="AWV06578.1"/>
    <property type="molecule type" value="Genomic_DNA"/>
</dbReference>
<comment type="function">
    <text evidence="3">Catalyzes the formation of sulfite from phosphoadenosine 5'-phosphosulfate (PAPS) using thioredoxin as an electron donor.</text>
</comment>
<evidence type="ECO:0000259" key="5">
    <source>
        <dbReference type="Pfam" id="PF01507"/>
    </source>
</evidence>
<sequence length="263" mass="30073">MSQSPNGTPSRHRSGNGLPPDPITAAESPKALAELNRWLAQRSAEDRVAWALENTAGEHALSSSFGAQAAVSLHLVTRQAPKIPVILIDTGYLFPETYRFIDGLSERLDLNLQVYRPRVSNAWAEARLGRLWEKGLDGIERYNRIHKVEPMQRALEELGVRTWIAGLRRTQSESRANIDVLELRNGRWKLHPLADWSDRDVWQYLNQHDLPYHPLWHQGYVSIGDVHTTRRLEPGMREEDTRFFGLKRECGLHFDNEDDAQAA</sequence>
<dbReference type="GO" id="GO:0005737">
    <property type="term" value="C:cytoplasm"/>
    <property type="evidence" value="ECO:0007669"/>
    <property type="project" value="UniProtKB-SubCell"/>
</dbReference>
<keyword evidence="3" id="KW-0963">Cytoplasm</keyword>
<evidence type="ECO:0000256" key="3">
    <source>
        <dbReference type="HAMAP-Rule" id="MF_00063"/>
    </source>
</evidence>
<evidence type="ECO:0000256" key="4">
    <source>
        <dbReference type="SAM" id="MobiDB-lite"/>
    </source>
</evidence>
<evidence type="ECO:0000256" key="2">
    <source>
        <dbReference type="ARBA" id="ARBA00023002"/>
    </source>
</evidence>
<dbReference type="Gene3D" id="3.40.50.620">
    <property type="entry name" value="HUPs"/>
    <property type="match status" value="1"/>
</dbReference>
<dbReference type="PIRSF" id="PIRSF000857">
    <property type="entry name" value="PAPS_reductase"/>
    <property type="match status" value="1"/>
</dbReference>
<feature type="domain" description="Phosphoadenosine phosphosulphate reductase" evidence="5">
    <location>
        <begin position="59"/>
        <end position="230"/>
    </location>
</feature>
<feature type="active site" description="Nucleophile; cysteine thiosulfonate intermediate" evidence="3">
    <location>
        <position position="250"/>
    </location>
</feature>
<dbReference type="SUPFAM" id="SSF52402">
    <property type="entry name" value="Adenine nucleotide alpha hydrolases-like"/>
    <property type="match status" value="1"/>
</dbReference>
<dbReference type="GO" id="GO:0019379">
    <property type="term" value="P:sulfate assimilation, phosphoadenylyl sulfate reduction by phosphoadenylyl-sulfate reductase (thioredoxin)"/>
    <property type="evidence" value="ECO:0007669"/>
    <property type="project" value="UniProtKB-UniRule"/>
</dbReference>
<dbReference type="KEGG" id="lmb:C9I47_0857"/>
<dbReference type="CDD" id="cd23945">
    <property type="entry name" value="PAPS_reductase"/>
    <property type="match status" value="1"/>
</dbReference>
<dbReference type="OrthoDB" id="9794018at2"/>